<dbReference type="Proteomes" id="UP000234323">
    <property type="component" value="Unassembled WGS sequence"/>
</dbReference>
<dbReference type="EMBL" id="LLXI01001611">
    <property type="protein sequence ID" value="PKY54443.1"/>
    <property type="molecule type" value="Genomic_DNA"/>
</dbReference>
<proteinExistence type="predicted"/>
<protein>
    <submittedName>
        <fullName evidence="1">Uncharacterized protein</fullName>
    </submittedName>
</protein>
<dbReference type="AlphaFoldDB" id="A0A2I1H6D9"/>
<reference evidence="1 2" key="1">
    <citation type="submission" date="2015-10" db="EMBL/GenBank/DDBJ databases">
        <title>Genome analyses suggest a sexual origin of heterokaryosis in a supposedly ancient asexual fungus.</title>
        <authorList>
            <person name="Ropars J."/>
            <person name="Sedzielewska K."/>
            <person name="Noel J."/>
            <person name="Charron P."/>
            <person name="Farinelli L."/>
            <person name="Marton T."/>
            <person name="Kruger M."/>
            <person name="Pelin A."/>
            <person name="Brachmann A."/>
            <person name="Corradi N."/>
        </authorList>
    </citation>
    <scope>NUCLEOTIDE SEQUENCE [LARGE SCALE GENOMIC DNA]</scope>
    <source>
        <strain evidence="1 2">A4</strain>
    </source>
</reference>
<keyword evidence="2" id="KW-1185">Reference proteome</keyword>
<comment type="caution">
    <text evidence="1">The sequence shown here is derived from an EMBL/GenBank/DDBJ whole genome shotgun (WGS) entry which is preliminary data.</text>
</comment>
<evidence type="ECO:0000313" key="2">
    <source>
        <dbReference type="Proteomes" id="UP000234323"/>
    </source>
</evidence>
<gene>
    <name evidence="1" type="ORF">RhiirA4_473263</name>
</gene>
<evidence type="ECO:0000313" key="1">
    <source>
        <dbReference type="EMBL" id="PKY54443.1"/>
    </source>
</evidence>
<name>A0A2I1H6D9_9GLOM</name>
<accession>A0A2I1H6D9</accession>
<sequence>MFLPPSVIVNSYTLVKKKTYKDHYSELKNITLSYYQDDIYNNFLDFTEEICKRHKGTRLIDCPFKLYIVRDSYSKWHLEVCNKDCNYDHSENMSLMESQQKTDTAIIVTGSHLQEILLTFVRIIH</sequence>
<organism evidence="1 2">
    <name type="scientific">Rhizophagus irregularis</name>
    <dbReference type="NCBI Taxonomy" id="588596"/>
    <lineage>
        <taxon>Eukaryota</taxon>
        <taxon>Fungi</taxon>
        <taxon>Fungi incertae sedis</taxon>
        <taxon>Mucoromycota</taxon>
        <taxon>Glomeromycotina</taxon>
        <taxon>Glomeromycetes</taxon>
        <taxon>Glomerales</taxon>
        <taxon>Glomeraceae</taxon>
        <taxon>Rhizophagus</taxon>
    </lineage>
</organism>